<organism evidence="2 3">
    <name type="scientific">Paenibacillus septentrionalis</name>
    <dbReference type="NCBI Taxonomy" id="429342"/>
    <lineage>
        <taxon>Bacteria</taxon>
        <taxon>Bacillati</taxon>
        <taxon>Bacillota</taxon>
        <taxon>Bacilli</taxon>
        <taxon>Bacillales</taxon>
        <taxon>Paenibacillaceae</taxon>
        <taxon>Paenibacillus</taxon>
    </lineage>
</organism>
<accession>A0ABW1V3L9</accession>
<evidence type="ECO:0000256" key="1">
    <source>
        <dbReference type="SAM" id="Phobius"/>
    </source>
</evidence>
<feature type="transmembrane region" description="Helical" evidence="1">
    <location>
        <begin position="40"/>
        <end position="56"/>
    </location>
</feature>
<name>A0ABW1V3L9_9BACL</name>
<reference evidence="3" key="1">
    <citation type="journal article" date="2019" name="Int. J. Syst. Evol. Microbiol.">
        <title>The Global Catalogue of Microorganisms (GCM) 10K type strain sequencing project: providing services to taxonomists for standard genome sequencing and annotation.</title>
        <authorList>
            <consortium name="The Broad Institute Genomics Platform"/>
            <consortium name="The Broad Institute Genome Sequencing Center for Infectious Disease"/>
            <person name="Wu L."/>
            <person name="Ma J."/>
        </authorList>
    </citation>
    <scope>NUCLEOTIDE SEQUENCE [LARGE SCALE GENOMIC DNA]</scope>
    <source>
        <strain evidence="3">PCU 280</strain>
    </source>
</reference>
<evidence type="ECO:0000313" key="2">
    <source>
        <dbReference type="EMBL" id="MFC6333088.1"/>
    </source>
</evidence>
<keyword evidence="1" id="KW-0472">Membrane</keyword>
<evidence type="ECO:0000313" key="3">
    <source>
        <dbReference type="Proteomes" id="UP001596233"/>
    </source>
</evidence>
<proteinExistence type="predicted"/>
<sequence>MKIIGILFYKKFDYVAFPIGFITLLIIIIDLFYTTKLESSLLWGQLFMVFLYYWATRERAERNLRLKGIEPVIVLSFFGFLVILSFLANVIMMIDLIV</sequence>
<dbReference type="Proteomes" id="UP001596233">
    <property type="component" value="Unassembled WGS sequence"/>
</dbReference>
<comment type="caution">
    <text evidence="2">The sequence shown here is derived from an EMBL/GenBank/DDBJ whole genome shotgun (WGS) entry which is preliminary data.</text>
</comment>
<protein>
    <submittedName>
        <fullName evidence="2">Uncharacterized protein</fullName>
    </submittedName>
</protein>
<feature type="transmembrane region" description="Helical" evidence="1">
    <location>
        <begin position="68"/>
        <end position="94"/>
    </location>
</feature>
<keyword evidence="3" id="KW-1185">Reference proteome</keyword>
<feature type="transmembrane region" description="Helical" evidence="1">
    <location>
        <begin position="12"/>
        <end position="34"/>
    </location>
</feature>
<gene>
    <name evidence="2" type="ORF">ACFP56_10670</name>
</gene>
<keyword evidence="1" id="KW-1133">Transmembrane helix</keyword>
<keyword evidence="1" id="KW-0812">Transmembrane</keyword>
<dbReference type="RefSeq" id="WP_379234180.1">
    <property type="nucleotide sequence ID" value="NZ_JBHSTE010000003.1"/>
</dbReference>
<dbReference type="EMBL" id="JBHSTE010000003">
    <property type="protein sequence ID" value="MFC6333088.1"/>
    <property type="molecule type" value="Genomic_DNA"/>
</dbReference>